<organism evidence="7 9">
    <name type="scientific">Puccinia coronata f. sp. avenae</name>
    <dbReference type="NCBI Taxonomy" id="200324"/>
    <lineage>
        <taxon>Eukaryota</taxon>
        <taxon>Fungi</taxon>
        <taxon>Dikarya</taxon>
        <taxon>Basidiomycota</taxon>
        <taxon>Pucciniomycotina</taxon>
        <taxon>Pucciniomycetes</taxon>
        <taxon>Pucciniales</taxon>
        <taxon>Pucciniaceae</taxon>
        <taxon>Puccinia</taxon>
    </lineage>
</organism>
<dbReference type="EMBL" id="PGCI01000024">
    <property type="protein sequence ID" value="PLW48383.1"/>
    <property type="molecule type" value="Genomic_DNA"/>
</dbReference>
<gene>
    <name evidence="6" type="ORF">PCANC_24605</name>
    <name evidence="7" type="ORF">PCASD_02948</name>
</gene>
<keyword evidence="2" id="KW-0805">Transcription regulation</keyword>
<reference evidence="8 9" key="1">
    <citation type="submission" date="2017-11" db="EMBL/GenBank/DDBJ databases">
        <title>De novo assembly and phasing of dikaryotic genomes from two isolates of Puccinia coronata f. sp. avenae, the causal agent of oat crown rust.</title>
        <authorList>
            <person name="Miller M.E."/>
            <person name="Zhang Y."/>
            <person name="Omidvar V."/>
            <person name="Sperschneider J."/>
            <person name="Schwessinger B."/>
            <person name="Raley C."/>
            <person name="Palmer J.M."/>
            <person name="Garnica D."/>
            <person name="Upadhyaya N."/>
            <person name="Rathjen J."/>
            <person name="Taylor J.M."/>
            <person name="Park R.F."/>
            <person name="Dodds P.N."/>
            <person name="Hirsch C.D."/>
            <person name="Kianian S.F."/>
            <person name="Figueroa M."/>
        </authorList>
    </citation>
    <scope>NUCLEOTIDE SEQUENCE [LARGE SCALE GENOMIC DNA]</scope>
    <source>
        <strain evidence="6">12NC29</strain>
        <strain evidence="7">12SD80</strain>
    </source>
</reference>
<evidence type="ECO:0000313" key="7">
    <source>
        <dbReference type="EMBL" id="PLW48383.1"/>
    </source>
</evidence>
<dbReference type="SUPFAM" id="SSF52047">
    <property type="entry name" value="RNI-like"/>
    <property type="match status" value="1"/>
</dbReference>
<evidence type="ECO:0000256" key="5">
    <source>
        <dbReference type="ARBA" id="ARBA00023242"/>
    </source>
</evidence>
<evidence type="ECO:0000256" key="2">
    <source>
        <dbReference type="ARBA" id="ARBA00023015"/>
    </source>
</evidence>
<dbReference type="GO" id="GO:0005634">
    <property type="term" value="C:nucleus"/>
    <property type="evidence" value="ECO:0007669"/>
    <property type="project" value="UniProtKB-SubCell"/>
</dbReference>
<evidence type="ECO:0000256" key="3">
    <source>
        <dbReference type="ARBA" id="ARBA00023125"/>
    </source>
</evidence>
<dbReference type="GO" id="GO:0000981">
    <property type="term" value="F:DNA-binding transcription factor activity, RNA polymerase II-specific"/>
    <property type="evidence" value="ECO:0007669"/>
    <property type="project" value="TreeGrafter"/>
</dbReference>
<dbReference type="InterPro" id="IPR040223">
    <property type="entry name" value="PAR_bZIP"/>
</dbReference>
<dbReference type="Proteomes" id="UP000235388">
    <property type="component" value="Unassembled WGS sequence"/>
</dbReference>
<sequence length="481" mass="54000">MAKLTDLPAELVISIIHYVFDANQASLRQQITPLTGHHYLDHTQINCAGEPKPRPHEERIRLFAKAYKVPQVYREQVSWPKGLPSNPLLPLALVNRTFRQCAQELLFKNVDLHNTRIANVFLKSLTACDYGLSSQRRKRFNHPTRLSQYVRSLQFTWGDSRLPGKSSATLFCKILQSCPLLENIDISNKFLLTCKESILEALASKPFIKEFVLSHDTNRTSLTFQWPPAEIVSRLFSHWNLLETVELSALSGCPHESNPSTQPAPNSIPVLNCAIRTMILVNHELDELTVSNLLKSCGESMRTLHITGPHTHLNPEAFGRVLQDSTCPNLECLIVHDTGRWEHWKNPIIDSDLDGPFTVPGLLDTVFDSPIALRKLKTLSFDGEKMATNRLLARLPKSLVKLSMENSRIAASALIKALTINSGHNDGLLPNLTCLSVYDPRKWSSKDEKAVQEVVELRGGCAHIYCDHKLFASPSPSNVAF</sequence>
<dbReference type="GO" id="GO:0000978">
    <property type="term" value="F:RNA polymerase II cis-regulatory region sequence-specific DNA binding"/>
    <property type="evidence" value="ECO:0007669"/>
    <property type="project" value="TreeGrafter"/>
</dbReference>
<dbReference type="OrthoDB" id="2529772at2759"/>
<comment type="caution">
    <text evidence="7">The sequence shown here is derived from an EMBL/GenBank/DDBJ whole genome shotgun (WGS) entry which is preliminary data.</text>
</comment>
<evidence type="ECO:0000313" key="8">
    <source>
        <dbReference type="Proteomes" id="UP000235388"/>
    </source>
</evidence>
<evidence type="ECO:0000256" key="1">
    <source>
        <dbReference type="ARBA" id="ARBA00004123"/>
    </source>
</evidence>
<evidence type="ECO:0008006" key="10">
    <source>
        <dbReference type="Google" id="ProtNLM"/>
    </source>
</evidence>
<evidence type="ECO:0000313" key="9">
    <source>
        <dbReference type="Proteomes" id="UP000235392"/>
    </source>
</evidence>
<dbReference type="Proteomes" id="UP000235392">
    <property type="component" value="Unassembled WGS sequence"/>
</dbReference>
<proteinExistence type="predicted"/>
<evidence type="ECO:0000256" key="4">
    <source>
        <dbReference type="ARBA" id="ARBA00023163"/>
    </source>
</evidence>
<dbReference type="EMBL" id="PGCJ01000439">
    <property type="protein sequence ID" value="PLW28601.1"/>
    <property type="molecule type" value="Genomic_DNA"/>
</dbReference>
<dbReference type="PANTHER" id="PTHR11988:SF27">
    <property type="entry name" value="GH27708P"/>
    <property type="match status" value="1"/>
</dbReference>
<keyword evidence="8" id="KW-1185">Reference proteome</keyword>
<keyword evidence="5" id="KW-0539">Nucleus</keyword>
<protein>
    <recommendedName>
        <fullName evidence="10">F-box domain-containing protein</fullName>
    </recommendedName>
</protein>
<name>A0A2N5VEG0_9BASI</name>
<keyword evidence="3" id="KW-0238">DNA-binding</keyword>
<keyword evidence="4" id="KW-0804">Transcription</keyword>
<accession>A0A2N5VEG0</accession>
<evidence type="ECO:0000313" key="6">
    <source>
        <dbReference type="EMBL" id="PLW28601.1"/>
    </source>
</evidence>
<dbReference type="PANTHER" id="PTHR11988">
    <property type="entry name" value="THYROTROPH EMBRYONIC FACTOR RELATED"/>
    <property type="match status" value="1"/>
</dbReference>
<dbReference type="AlphaFoldDB" id="A0A2N5VEG0"/>
<comment type="subcellular location">
    <subcellularLocation>
        <location evidence="1">Nucleus</location>
    </subcellularLocation>
</comment>